<comment type="caution">
    <text evidence="1">The sequence shown here is derived from an EMBL/GenBank/DDBJ whole genome shotgun (WGS) entry which is preliminary data.</text>
</comment>
<organism evidence="1 2">
    <name type="scientific">Endozoicomonas gorgoniicola</name>
    <dbReference type="NCBI Taxonomy" id="1234144"/>
    <lineage>
        <taxon>Bacteria</taxon>
        <taxon>Pseudomonadati</taxon>
        <taxon>Pseudomonadota</taxon>
        <taxon>Gammaproteobacteria</taxon>
        <taxon>Oceanospirillales</taxon>
        <taxon>Endozoicomonadaceae</taxon>
        <taxon>Endozoicomonas</taxon>
    </lineage>
</organism>
<gene>
    <name evidence="1" type="ORF">NX722_20410</name>
</gene>
<dbReference type="RefSeq" id="WP_262564696.1">
    <property type="nucleotide sequence ID" value="NZ_JAPFCC010000001.1"/>
</dbReference>
<evidence type="ECO:0000313" key="2">
    <source>
        <dbReference type="Proteomes" id="UP001209854"/>
    </source>
</evidence>
<dbReference type="EMBL" id="JAPFCC010000001">
    <property type="protein sequence ID" value="MCW7554939.1"/>
    <property type="molecule type" value="Genomic_DNA"/>
</dbReference>
<dbReference type="Proteomes" id="UP001209854">
    <property type="component" value="Unassembled WGS sequence"/>
</dbReference>
<keyword evidence="2" id="KW-1185">Reference proteome</keyword>
<proteinExistence type="predicted"/>
<protein>
    <submittedName>
        <fullName evidence="1">Uncharacterized protein</fullName>
    </submittedName>
</protein>
<name>A0ABT3N177_9GAMM</name>
<sequence length="219" mass="24991">MSLSSAQELLELSRSFYKGSVKSSNKRYSYGYGATPFNRKFQRNFNSKKASSALATIKAPGDIYRTLEACEPQNRFGNCSQYSLIAARYGLMKKIPNIWIAVHEDGVHTFLVLARESFNFESLTFADFSEVGDRAFFVCDPWFNVACEVGLYKIMILMKSSQWADQGKEILSIFSPDPEKATEWVKRLFIGRILFYQLTDNNGNPTRFYAEDFLGSNFS</sequence>
<evidence type="ECO:0000313" key="1">
    <source>
        <dbReference type="EMBL" id="MCW7554939.1"/>
    </source>
</evidence>
<accession>A0ABT3N177</accession>
<reference evidence="1 2" key="1">
    <citation type="submission" date="2022-10" db="EMBL/GenBank/DDBJ databases">
        <title>High-quality genome sequences of two octocoral-associated bacteria, Endozoicomonas euniceicola EF212 and Endozoicomonas gorgoniicola PS125.</title>
        <authorList>
            <person name="Chiou Y.-J."/>
            <person name="Chen Y.-H."/>
        </authorList>
    </citation>
    <scope>NUCLEOTIDE SEQUENCE [LARGE SCALE GENOMIC DNA]</scope>
    <source>
        <strain evidence="1 2">PS125</strain>
    </source>
</reference>